<dbReference type="CDD" id="cd01823">
    <property type="entry name" value="SEST_like"/>
    <property type="match status" value="1"/>
</dbReference>
<dbReference type="InterPro" id="IPR036514">
    <property type="entry name" value="SGNH_hydro_sf"/>
</dbReference>
<reference evidence="2" key="1">
    <citation type="submission" date="2022-10" db="EMBL/GenBank/DDBJ databases">
        <title>Culturing micro-colonial fungi from biological soil crusts in the Mojave desert and describing Neophaeococcomyces mojavensis, and introducing the new genera and species Taxawa tesnikishii.</title>
        <authorList>
            <person name="Kurbessoian T."/>
            <person name="Stajich J.E."/>
        </authorList>
    </citation>
    <scope>NUCLEOTIDE SEQUENCE</scope>
    <source>
        <strain evidence="2">TK_1</strain>
    </source>
</reference>
<evidence type="ECO:0000256" key="1">
    <source>
        <dbReference type="SAM" id="SignalP"/>
    </source>
</evidence>
<keyword evidence="3" id="KW-1185">Reference proteome</keyword>
<proteinExistence type="predicted"/>
<gene>
    <name evidence="2" type="ORF">H2201_005924</name>
</gene>
<dbReference type="PANTHER" id="PTHR37981">
    <property type="entry name" value="LIPASE 2"/>
    <property type="match status" value="1"/>
</dbReference>
<feature type="signal peptide" evidence="1">
    <location>
        <begin position="1"/>
        <end position="20"/>
    </location>
</feature>
<dbReference type="EMBL" id="JAPDRL010000047">
    <property type="protein sequence ID" value="KAJ9662843.1"/>
    <property type="molecule type" value="Genomic_DNA"/>
</dbReference>
<keyword evidence="1" id="KW-0732">Signal</keyword>
<evidence type="ECO:0008006" key="4">
    <source>
        <dbReference type="Google" id="ProtNLM"/>
    </source>
</evidence>
<dbReference type="Gene3D" id="3.40.50.1110">
    <property type="entry name" value="SGNH hydrolase"/>
    <property type="match status" value="1"/>
</dbReference>
<comment type="caution">
    <text evidence="2">The sequence shown here is derived from an EMBL/GenBank/DDBJ whole genome shotgun (WGS) entry which is preliminary data.</text>
</comment>
<name>A0ABQ9NSL3_9PEZI</name>
<evidence type="ECO:0000313" key="3">
    <source>
        <dbReference type="Proteomes" id="UP001172684"/>
    </source>
</evidence>
<evidence type="ECO:0000313" key="2">
    <source>
        <dbReference type="EMBL" id="KAJ9662843.1"/>
    </source>
</evidence>
<feature type="chain" id="PRO_5045317836" description="SGNH hydrolase-type esterase domain-containing protein" evidence="1">
    <location>
        <begin position="21"/>
        <end position="400"/>
    </location>
</feature>
<sequence>MLCKLLVSTYLAFLLTSAAGIHLPCDALLSDSAFTQVYDAEYMRYAAFGDSWASGANYGPPNENLEYDFSNNEELCRCRRVNEAYPVQLRDDRNISWTSGKKLDLDFVACHGAFFDAIPDQVERLNQSIAPRLATLMIGGNNGGFPDIIENCIYQPDKYKDYGPEYPDPRGECFKALQRVRRAVTSWSFLKGIQDSINAILSKPRIERDPNFRLYVLGYAGPFNHDDHACDDWSFGVWPGKQQKLSTVLRKDINLVIDAGRFLYDKLINRVLRNPKVSYVDINAAFANHRFCEPTKEGTQAAQAANSWLRSLEWTGCIPLVQQDVVQDTPLMAASWPEFCHKCGDIGQLGEVQRPFHPKPEGHEAIKDVLEAVLRSEGWIAGDVSGLALEVYADFPANRI</sequence>
<dbReference type="PANTHER" id="PTHR37981:SF1">
    <property type="entry name" value="SGNH HYDROLASE-TYPE ESTERASE DOMAIN-CONTAINING PROTEIN"/>
    <property type="match status" value="1"/>
</dbReference>
<organism evidence="2 3">
    <name type="scientific">Coniosporium apollinis</name>
    <dbReference type="NCBI Taxonomy" id="61459"/>
    <lineage>
        <taxon>Eukaryota</taxon>
        <taxon>Fungi</taxon>
        <taxon>Dikarya</taxon>
        <taxon>Ascomycota</taxon>
        <taxon>Pezizomycotina</taxon>
        <taxon>Dothideomycetes</taxon>
        <taxon>Dothideomycetes incertae sedis</taxon>
        <taxon>Coniosporium</taxon>
    </lineage>
</organism>
<dbReference type="InterPro" id="IPR037460">
    <property type="entry name" value="SEST-like"/>
</dbReference>
<dbReference type="SUPFAM" id="SSF52266">
    <property type="entry name" value="SGNH hydrolase"/>
    <property type="match status" value="1"/>
</dbReference>
<dbReference type="Proteomes" id="UP001172684">
    <property type="component" value="Unassembled WGS sequence"/>
</dbReference>
<accession>A0ABQ9NSL3</accession>
<protein>
    <recommendedName>
        <fullName evidence="4">SGNH hydrolase-type esterase domain-containing protein</fullName>
    </recommendedName>
</protein>